<feature type="transmembrane region" description="Helical" evidence="8">
    <location>
        <begin position="257"/>
        <end position="279"/>
    </location>
</feature>
<feature type="domain" description="ABC transmembrane type-1" evidence="9">
    <location>
        <begin position="76"/>
        <end position="276"/>
    </location>
</feature>
<evidence type="ECO:0000256" key="1">
    <source>
        <dbReference type="ARBA" id="ARBA00004651"/>
    </source>
</evidence>
<keyword evidence="6 8" id="KW-1133">Transmembrane helix</keyword>
<evidence type="ECO:0000313" key="10">
    <source>
        <dbReference type="EMBL" id="MDU9002966.1"/>
    </source>
</evidence>
<feature type="transmembrane region" description="Helical" evidence="8">
    <location>
        <begin position="80"/>
        <end position="100"/>
    </location>
</feature>
<feature type="transmembrane region" description="Helical" evidence="8">
    <location>
        <begin position="112"/>
        <end position="136"/>
    </location>
</feature>
<organism evidence="10 11">
    <name type="scientific">Sedimentitalea todarodis</name>
    <dbReference type="NCBI Taxonomy" id="1631240"/>
    <lineage>
        <taxon>Bacteria</taxon>
        <taxon>Pseudomonadati</taxon>
        <taxon>Pseudomonadota</taxon>
        <taxon>Alphaproteobacteria</taxon>
        <taxon>Rhodobacterales</taxon>
        <taxon>Paracoccaceae</taxon>
        <taxon>Sedimentitalea</taxon>
    </lineage>
</organism>
<dbReference type="InterPro" id="IPR035906">
    <property type="entry name" value="MetI-like_sf"/>
</dbReference>
<dbReference type="Gene3D" id="1.10.3720.10">
    <property type="entry name" value="MetI-like"/>
    <property type="match status" value="1"/>
</dbReference>
<accession>A0ABU3V9W3</accession>
<keyword evidence="7 8" id="KW-0472">Membrane</keyword>
<evidence type="ECO:0000313" key="11">
    <source>
        <dbReference type="Proteomes" id="UP001255416"/>
    </source>
</evidence>
<dbReference type="PROSITE" id="PS50928">
    <property type="entry name" value="ABC_TM1"/>
    <property type="match status" value="1"/>
</dbReference>
<keyword evidence="11" id="KW-1185">Reference proteome</keyword>
<feature type="transmembrane region" description="Helical" evidence="8">
    <location>
        <begin position="207"/>
        <end position="226"/>
    </location>
</feature>
<keyword evidence="5 8" id="KW-0812">Transmembrane</keyword>
<comment type="subcellular location">
    <subcellularLocation>
        <location evidence="1 8">Cell membrane</location>
        <topology evidence="1 8">Multi-pass membrane protein</topology>
    </subcellularLocation>
</comment>
<reference evidence="11" key="1">
    <citation type="submission" date="2023-05" db="EMBL/GenBank/DDBJ databases">
        <title>Sedimentitalea sp. nov. JM2-8.</title>
        <authorList>
            <person name="Huang J."/>
        </authorList>
    </citation>
    <scope>NUCLEOTIDE SEQUENCE [LARGE SCALE GENOMIC DNA]</scope>
    <source>
        <strain evidence="11">KHS03</strain>
    </source>
</reference>
<gene>
    <name evidence="10" type="ORF">QO231_03735</name>
</gene>
<protein>
    <submittedName>
        <fullName evidence="10">ABC transporter permease</fullName>
    </submittedName>
</protein>
<evidence type="ECO:0000256" key="4">
    <source>
        <dbReference type="ARBA" id="ARBA00022475"/>
    </source>
</evidence>
<evidence type="ECO:0000256" key="7">
    <source>
        <dbReference type="ARBA" id="ARBA00023136"/>
    </source>
</evidence>
<dbReference type="InterPro" id="IPR051789">
    <property type="entry name" value="Bact_Polyamine_Transport"/>
</dbReference>
<dbReference type="Proteomes" id="UP001255416">
    <property type="component" value="Unassembled WGS sequence"/>
</dbReference>
<dbReference type="PANTHER" id="PTHR43848">
    <property type="entry name" value="PUTRESCINE TRANSPORT SYSTEM PERMEASE PROTEIN POTI"/>
    <property type="match status" value="1"/>
</dbReference>
<dbReference type="CDD" id="cd06261">
    <property type="entry name" value="TM_PBP2"/>
    <property type="match status" value="1"/>
</dbReference>
<name>A0ABU3V9W3_9RHOB</name>
<evidence type="ECO:0000256" key="5">
    <source>
        <dbReference type="ARBA" id="ARBA00022692"/>
    </source>
</evidence>
<dbReference type="RefSeq" id="WP_316773484.1">
    <property type="nucleotide sequence ID" value="NZ_JASMWN010000002.1"/>
</dbReference>
<evidence type="ECO:0000256" key="8">
    <source>
        <dbReference type="RuleBase" id="RU363032"/>
    </source>
</evidence>
<proteinExistence type="inferred from homology"/>
<evidence type="ECO:0000256" key="6">
    <source>
        <dbReference type="ARBA" id="ARBA00022989"/>
    </source>
</evidence>
<evidence type="ECO:0000256" key="3">
    <source>
        <dbReference type="ARBA" id="ARBA00022448"/>
    </source>
</evidence>
<dbReference type="PANTHER" id="PTHR43848:SF2">
    <property type="entry name" value="PUTRESCINE TRANSPORT SYSTEM PERMEASE PROTEIN POTI"/>
    <property type="match status" value="1"/>
</dbReference>
<feature type="transmembrane region" description="Helical" evidence="8">
    <location>
        <begin position="156"/>
        <end position="176"/>
    </location>
</feature>
<sequence length="282" mass="30852">MIPSIPQPRAVRLIYNAYVALFFVYLALPLLVVAVFAFNDSQFPSLPWQGFTWNWFFGDERPMIGVFHDRSILRSIGTSAFVGVCVAALSVAVGTANAFLFNRYQFRGRGVLYVLMLLPLVIPGIVLGISILVFSSTVSNGLWDRVGYDAEILRPGLVLVVLGQFSFVTTISTLVISARLQKFDQTLEEAALNLGANRLTAVRTITLPYLMPALIGAGVVAFLMSFENFNTTLMLVGSDAPLTITMFDRLKEGSTPLLNAVSLLLMVGSSLLALAMIAFQKR</sequence>
<dbReference type="Pfam" id="PF00528">
    <property type="entry name" value="BPD_transp_1"/>
    <property type="match status" value="1"/>
</dbReference>
<dbReference type="EMBL" id="JASMWN010000002">
    <property type="protein sequence ID" value="MDU9002966.1"/>
    <property type="molecule type" value="Genomic_DNA"/>
</dbReference>
<comment type="similarity">
    <text evidence="2">Belongs to the binding-protein-dependent transport system permease family. CysTW subfamily.</text>
</comment>
<dbReference type="SUPFAM" id="SSF161098">
    <property type="entry name" value="MetI-like"/>
    <property type="match status" value="1"/>
</dbReference>
<feature type="transmembrane region" description="Helical" evidence="8">
    <location>
        <begin position="12"/>
        <end position="38"/>
    </location>
</feature>
<keyword evidence="4" id="KW-1003">Cell membrane</keyword>
<comment type="caution">
    <text evidence="10">The sequence shown here is derived from an EMBL/GenBank/DDBJ whole genome shotgun (WGS) entry which is preliminary data.</text>
</comment>
<dbReference type="InterPro" id="IPR000515">
    <property type="entry name" value="MetI-like"/>
</dbReference>
<keyword evidence="3 8" id="KW-0813">Transport</keyword>
<evidence type="ECO:0000256" key="2">
    <source>
        <dbReference type="ARBA" id="ARBA00007069"/>
    </source>
</evidence>
<evidence type="ECO:0000259" key="9">
    <source>
        <dbReference type="PROSITE" id="PS50928"/>
    </source>
</evidence>